<keyword evidence="1" id="KW-0812">Transmembrane</keyword>
<feature type="transmembrane region" description="Helical" evidence="1">
    <location>
        <begin position="71"/>
        <end position="94"/>
    </location>
</feature>
<dbReference type="Proteomes" id="UP000316426">
    <property type="component" value="Chromosome"/>
</dbReference>
<proteinExistence type="predicted"/>
<feature type="transmembrane region" description="Helical" evidence="1">
    <location>
        <begin position="160"/>
        <end position="178"/>
    </location>
</feature>
<evidence type="ECO:0000313" key="2">
    <source>
        <dbReference type="EMBL" id="QDV72206.1"/>
    </source>
</evidence>
<dbReference type="AlphaFoldDB" id="A0A518K322"/>
<sequence length="193" mass="20137">MSMLNRNIAATAAIFVALVAIAVVGRWGQPDWCVTPMAAVGLMAGYALPRRWAMATTLSAMLLSDALLASYGSWQVAVAVYATMTAAPLLGALLRRQLPSHAAGAARLVGLSLTPALLFFVVTNFAVWAFETHYPKTAAGLLECYTAALPFLRRMLVGDLAYVGAVFGVALAAGAFSLRGAVAEETAAETATV</sequence>
<name>A0A518K322_9BACT</name>
<dbReference type="RefSeq" id="WP_145106076.1">
    <property type="nucleotide sequence ID" value="NZ_CP036349.1"/>
</dbReference>
<dbReference type="Pfam" id="PF20221">
    <property type="entry name" value="DUF6580"/>
    <property type="match status" value="1"/>
</dbReference>
<protein>
    <submittedName>
        <fullName evidence="2">Uncharacterized protein</fullName>
    </submittedName>
</protein>
<organism evidence="2 3">
    <name type="scientific">Botrimarina mediterranea</name>
    <dbReference type="NCBI Taxonomy" id="2528022"/>
    <lineage>
        <taxon>Bacteria</taxon>
        <taxon>Pseudomonadati</taxon>
        <taxon>Planctomycetota</taxon>
        <taxon>Planctomycetia</taxon>
        <taxon>Pirellulales</taxon>
        <taxon>Lacipirellulaceae</taxon>
        <taxon>Botrimarina</taxon>
    </lineage>
</organism>
<accession>A0A518K322</accession>
<evidence type="ECO:0000256" key="1">
    <source>
        <dbReference type="SAM" id="Phobius"/>
    </source>
</evidence>
<keyword evidence="1" id="KW-1133">Transmembrane helix</keyword>
<evidence type="ECO:0000313" key="3">
    <source>
        <dbReference type="Proteomes" id="UP000316426"/>
    </source>
</evidence>
<feature type="transmembrane region" description="Helical" evidence="1">
    <location>
        <begin position="106"/>
        <end position="130"/>
    </location>
</feature>
<reference evidence="2 3" key="1">
    <citation type="submission" date="2019-02" db="EMBL/GenBank/DDBJ databases">
        <title>Deep-cultivation of Planctomycetes and their phenomic and genomic characterization uncovers novel biology.</title>
        <authorList>
            <person name="Wiegand S."/>
            <person name="Jogler M."/>
            <person name="Boedeker C."/>
            <person name="Pinto D."/>
            <person name="Vollmers J."/>
            <person name="Rivas-Marin E."/>
            <person name="Kohn T."/>
            <person name="Peeters S.H."/>
            <person name="Heuer A."/>
            <person name="Rast P."/>
            <person name="Oberbeckmann S."/>
            <person name="Bunk B."/>
            <person name="Jeske O."/>
            <person name="Meyerdierks A."/>
            <person name="Storesund J.E."/>
            <person name="Kallscheuer N."/>
            <person name="Luecker S."/>
            <person name="Lage O.M."/>
            <person name="Pohl T."/>
            <person name="Merkel B.J."/>
            <person name="Hornburger P."/>
            <person name="Mueller R.-W."/>
            <person name="Bruemmer F."/>
            <person name="Labrenz M."/>
            <person name="Spormann A.M."/>
            <person name="Op den Camp H."/>
            <person name="Overmann J."/>
            <person name="Amann R."/>
            <person name="Jetten M.S.M."/>
            <person name="Mascher T."/>
            <person name="Medema M.H."/>
            <person name="Devos D.P."/>
            <person name="Kaster A.-K."/>
            <person name="Ovreas L."/>
            <person name="Rohde M."/>
            <person name="Galperin M.Y."/>
            <person name="Jogler C."/>
        </authorList>
    </citation>
    <scope>NUCLEOTIDE SEQUENCE [LARGE SCALE GENOMIC DNA]</scope>
    <source>
        <strain evidence="2 3">Spa11</strain>
    </source>
</reference>
<dbReference type="KEGG" id="bmei:Spa11_03780"/>
<dbReference type="InterPro" id="IPR046487">
    <property type="entry name" value="DUF6580"/>
</dbReference>
<keyword evidence="1" id="KW-0472">Membrane</keyword>
<dbReference type="EMBL" id="CP036349">
    <property type="protein sequence ID" value="QDV72206.1"/>
    <property type="molecule type" value="Genomic_DNA"/>
</dbReference>
<keyword evidence="3" id="KW-1185">Reference proteome</keyword>
<gene>
    <name evidence="2" type="ORF">Spa11_03780</name>
</gene>